<dbReference type="InterPro" id="IPR050286">
    <property type="entry name" value="G_neg_Bact_CarbUptk_Porin"/>
</dbReference>
<proteinExistence type="inferred from homology"/>
<dbReference type="PANTHER" id="PTHR38762">
    <property type="entry name" value="CRYPTIC OUTER MEMBRANE PORIN BGLH-RELATED"/>
    <property type="match status" value="1"/>
</dbReference>
<dbReference type="InterPro" id="IPR003192">
    <property type="entry name" value="Porin_LamB"/>
</dbReference>
<dbReference type="RefSeq" id="WP_219937533.1">
    <property type="nucleotide sequence ID" value="NZ_JAGFNY010000014.1"/>
</dbReference>
<gene>
    <name evidence="11" type="ORF">J5V48_05310</name>
</gene>
<comment type="subcellular location">
    <subcellularLocation>
        <location evidence="1">Cell outer membrane</location>
        <topology evidence="1">Multi-pass membrane protein</topology>
    </subcellularLocation>
</comment>
<protein>
    <submittedName>
        <fullName evidence="11">Carbohydrate porin</fullName>
    </submittedName>
</protein>
<keyword evidence="4" id="KW-1134">Transmembrane beta strand</keyword>
<keyword evidence="3" id="KW-0813">Transport</keyword>
<evidence type="ECO:0000256" key="10">
    <source>
        <dbReference type="SAM" id="SignalP"/>
    </source>
</evidence>
<dbReference type="EMBL" id="JAGFNY010000014">
    <property type="protein sequence ID" value="MBW7570310.1"/>
    <property type="molecule type" value="Genomic_DNA"/>
</dbReference>
<evidence type="ECO:0000256" key="2">
    <source>
        <dbReference type="ARBA" id="ARBA00007055"/>
    </source>
</evidence>
<dbReference type="PANTHER" id="PTHR38762:SF1">
    <property type="entry name" value="CRYPTIC OUTER MEMBRANE PORIN BGLH-RELATED"/>
    <property type="match status" value="1"/>
</dbReference>
<keyword evidence="10" id="KW-0732">Signal</keyword>
<keyword evidence="12" id="KW-1185">Reference proteome</keyword>
<evidence type="ECO:0000256" key="5">
    <source>
        <dbReference type="ARBA" id="ARBA00022692"/>
    </source>
</evidence>
<keyword evidence="5" id="KW-0812">Transmembrane</keyword>
<keyword evidence="6" id="KW-0406">Ion transport</keyword>
<evidence type="ECO:0000256" key="9">
    <source>
        <dbReference type="ARBA" id="ARBA00023237"/>
    </source>
</evidence>
<evidence type="ECO:0000256" key="1">
    <source>
        <dbReference type="ARBA" id="ARBA00004571"/>
    </source>
</evidence>
<dbReference type="SUPFAM" id="SSF56935">
    <property type="entry name" value="Porins"/>
    <property type="match status" value="1"/>
</dbReference>
<dbReference type="Gene3D" id="2.40.170.10">
    <property type="entry name" value="Porin, LamB type"/>
    <property type="match status" value="1"/>
</dbReference>
<dbReference type="Pfam" id="PF02264">
    <property type="entry name" value="LamB"/>
    <property type="match status" value="1"/>
</dbReference>
<evidence type="ECO:0000256" key="3">
    <source>
        <dbReference type="ARBA" id="ARBA00022448"/>
    </source>
</evidence>
<evidence type="ECO:0000256" key="6">
    <source>
        <dbReference type="ARBA" id="ARBA00023065"/>
    </source>
</evidence>
<sequence>MKKVTLLAASVLAGLMSAQAMAAPAEFNGYMRSGVMQGTSTYGHKALVQQLGRLGNEDDTFGEMQITGDVAKVDDTVWSVSTMFALGGNNENNWESNISNRQFYAQVKGLLDKESTLWVGKKYIKREDIHIGDFYYYDVSGHGVGVENYAIGSGKLSTSWSRKDNGSVTALDGSNVNVRLNVFDARYELPVWDGATLQVGTTYLRALRDKNGAAGHTTWTDETEIKDAFNFTLELGVGFSAGWNKTVVQSFSGSSADCAWSTTASVNGDAFTGQGYRLLNFGETHFTDNLGMFHQFNAAYSTSNAYDSKRTLGLVVRPYYKLTKMTKVLAELGAYVERTKAEDGSHVTEGGQKATLAYAISPDAGNFWSRPEIRFYVSYINVTDKNGEFNKLGKQTGHDTVFGAQVEAWW</sequence>
<keyword evidence="8" id="KW-0472">Membrane</keyword>
<keyword evidence="7" id="KW-0626">Porin</keyword>
<evidence type="ECO:0000313" key="11">
    <source>
        <dbReference type="EMBL" id="MBW7570310.1"/>
    </source>
</evidence>
<comment type="caution">
    <text evidence="11">The sequence shown here is derived from an EMBL/GenBank/DDBJ whole genome shotgun (WGS) entry which is preliminary data.</text>
</comment>
<comment type="similarity">
    <text evidence="2">Belongs to the porin LamB (TC 1.B.3) family.</text>
</comment>
<organism evidence="11 12">
    <name type="scientific">Succinivibrio faecicola</name>
    <dbReference type="NCBI Taxonomy" id="2820300"/>
    <lineage>
        <taxon>Bacteria</taxon>
        <taxon>Pseudomonadati</taxon>
        <taxon>Pseudomonadota</taxon>
        <taxon>Gammaproteobacteria</taxon>
        <taxon>Aeromonadales</taxon>
        <taxon>Succinivibrionaceae</taxon>
        <taxon>Succinivibrio</taxon>
    </lineage>
</organism>
<feature type="chain" id="PRO_5046465563" evidence="10">
    <location>
        <begin position="23"/>
        <end position="410"/>
    </location>
</feature>
<evidence type="ECO:0000256" key="7">
    <source>
        <dbReference type="ARBA" id="ARBA00023114"/>
    </source>
</evidence>
<accession>A0ABS7DG80</accession>
<name>A0ABS7DG80_9GAMM</name>
<evidence type="ECO:0000313" key="12">
    <source>
        <dbReference type="Proteomes" id="UP000731465"/>
    </source>
</evidence>
<feature type="signal peptide" evidence="10">
    <location>
        <begin position="1"/>
        <end position="22"/>
    </location>
</feature>
<keyword evidence="9" id="KW-0998">Cell outer membrane</keyword>
<evidence type="ECO:0000256" key="8">
    <source>
        <dbReference type="ARBA" id="ARBA00023136"/>
    </source>
</evidence>
<dbReference type="InterPro" id="IPR036998">
    <property type="entry name" value="Porin_LamB_sf"/>
</dbReference>
<reference evidence="11 12" key="1">
    <citation type="submission" date="2021-03" db="EMBL/GenBank/DDBJ databases">
        <title>Succinivibrio sp. nov. isolated from feces of cow.</title>
        <authorList>
            <person name="Choi J.-Y."/>
        </authorList>
    </citation>
    <scope>NUCLEOTIDE SEQUENCE [LARGE SCALE GENOMIC DNA]</scope>
    <source>
        <strain evidence="11 12">AGMB01872</strain>
    </source>
</reference>
<dbReference type="Proteomes" id="UP000731465">
    <property type="component" value="Unassembled WGS sequence"/>
</dbReference>
<evidence type="ECO:0000256" key="4">
    <source>
        <dbReference type="ARBA" id="ARBA00022452"/>
    </source>
</evidence>